<gene>
    <name evidence="1" type="ORF">C9J47_13570</name>
</gene>
<dbReference type="InterPro" id="IPR050793">
    <property type="entry name" value="CMP-NeuNAc_synthase"/>
</dbReference>
<evidence type="ECO:0000313" key="2">
    <source>
        <dbReference type="Proteomes" id="UP000241803"/>
    </source>
</evidence>
<dbReference type="PANTHER" id="PTHR21485:SF3">
    <property type="entry name" value="N-ACYLNEURAMINATE CYTIDYLYLTRANSFERASE"/>
    <property type="match status" value="1"/>
</dbReference>
<dbReference type="Gene3D" id="3.90.550.10">
    <property type="entry name" value="Spore Coat Polysaccharide Biosynthesis Protein SpsA, Chain A"/>
    <property type="match status" value="1"/>
</dbReference>
<dbReference type="PANTHER" id="PTHR21485">
    <property type="entry name" value="HAD SUPERFAMILY MEMBERS CMAS AND KDSC"/>
    <property type="match status" value="1"/>
</dbReference>
<proteinExistence type="predicted"/>
<evidence type="ECO:0008006" key="3">
    <source>
        <dbReference type="Google" id="ProtNLM"/>
    </source>
</evidence>
<dbReference type="InterPro" id="IPR003329">
    <property type="entry name" value="Cytidylyl_trans"/>
</dbReference>
<sequence>MKKEITAVIVARGGSVRVKNKALQEINGISLLGRKIEQLKKSTIIDRIIVGTESDLIKEEAINFGAEVVTRPNIACDETLSSANFMIGNMMSLIETDIVVWAHCTNPFITGKTYDKAIKTFLLNDSCDSLLSVGILKEHLWDKNHKVLNYNPYAERHTLASELEPHYYQDGGIFIQPYEQMKENSYFFGGKPMLFIMPEEELCDINTPQDLDYARFIAKNEDEC</sequence>
<keyword evidence="2" id="KW-1185">Reference proteome</keyword>
<name>A0A2T3L7Y9_9GAMM</name>
<dbReference type="Proteomes" id="UP000241803">
    <property type="component" value="Unassembled WGS sequence"/>
</dbReference>
<dbReference type="GO" id="GO:0008781">
    <property type="term" value="F:N-acylneuraminate cytidylyltransferase activity"/>
    <property type="evidence" value="ECO:0007669"/>
    <property type="project" value="TreeGrafter"/>
</dbReference>
<protein>
    <recommendedName>
        <fullName evidence="3">Acylneuraminate cytidylyltransferase</fullName>
    </recommendedName>
</protein>
<evidence type="ECO:0000313" key="1">
    <source>
        <dbReference type="EMBL" id="PSV46811.1"/>
    </source>
</evidence>
<dbReference type="CDD" id="cd02513">
    <property type="entry name" value="CMP-NeuAc_Synthase"/>
    <property type="match status" value="1"/>
</dbReference>
<organism evidence="1 2">
    <name type="scientific">Photobacterium indicum</name>
    <dbReference type="NCBI Taxonomy" id="81447"/>
    <lineage>
        <taxon>Bacteria</taxon>
        <taxon>Pseudomonadati</taxon>
        <taxon>Pseudomonadota</taxon>
        <taxon>Gammaproteobacteria</taxon>
        <taxon>Vibrionales</taxon>
        <taxon>Vibrionaceae</taxon>
        <taxon>Photobacterium</taxon>
    </lineage>
</organism>
<dbReference type="SUPFAM" id="SSF53448">
    <property type="entry name" value="Nucleotide-diphospho-sugar transferases"/>
    <property type="match status" value="1"/>
</dbReference>
<dbReference type="EMBL" id="PYOC01000004">
    <property type="protein sequence ID" value="PSV46811.1"/>
    <property type="molecule type" value="Genomic_DNA"/>
</dbReference>
<dbReference type="RefSeq" id="WP_107254015.1">
    <property type="nucleotide sequence ID" value="NZ_PYOC01000004.1"/>
</dbReference>
<dbReference type="InterPro" id="IPR029044">
    <property type="entry name" value="Nucleotide-diphossugar_trans"/>
</dbReference>
<dbReference type="Pfam" id="PF02348">
    <property type="entry name" value="CTP_transf_3"/>
    <property type="match status" value="1"/>
</dbReference>
<dbReference type="AlphaFoldDB" id="A0A2T3L7Y9"/>
<comment type="caution">
    <text evidence="1">The sequence shown here is derived from an EMBL/GenBank/DDBJ whole genome shotgun (WGS) entry which is preliminary data.</text>
</comment>
<accession>A0A2T3L7Y9</accession>
<reference evidence="1 2" key="1">
    <citation type="submission" date="2018-03" db="EMBL/GenBank/DDBJ databases">
        <title>Whole genome sequencing of Histamine producing bacteria.</title>
        <authorList>
            <person name="Butler K."/>
        </authorList>
    </citation>
    <scope>NUCLEOTIDE SEQUENCE [LARGE SCALE GENOMIC DNA]</scope>
    <source>
        <strain evidence="1 2">ATCC 19614</strain>
    </source>
</reference>